<keyword evidence="4 7" id="KW-0479">Metal-binding</keyword>
<comment type="caution">
    <text evidence="8">Lacks conserved residue(s) required for the propagation of feature annotation.</text>
</comment>
<evidence type="ECO:0000256" key="1">
    <source>
        <dbReference type="ARBA" id="ARBA00000189"/>
    </source>
</evidence>
<keyword evidence="3" id="KW-0560">Oxidoreductase</keyword>
<dbReference type="GO" id="GO:0005615">
    <property type="term" value="C:extracellular space"/>
    <property type="evidence" value="ECO:0007669"/>
    <property type="project" value="TreeGrafter"/>
</dbReference>
<reference evidence="12" key="1">
    <citation type="submission" date="2016-04" db="UniProtKB">
        <authorList>
            <consortium name="WormBaseParasite"/>
        </authorList>
    </citation>
    <scope>IDENTIFICATION</scope>
</reference>
<dbReference type="InterPro" id="IPR019791">
    <property type="entry name" value="Haem_peroxidase_animal"/>
</dbReference>
<keyword evidence="11" id="KW-1185">Reference proteome</keyword>
<dbReference type="Gene3D" id="1.10.640.10">
    <property type="entry name" value="Haem peroxidase domain superfamily, animal type"/>
    <property type="match status" value="1"/>
</dbReference>
<evidence type="ECO:0000313" key="11">
    <source>
        <dbReference type="Proteomes" id="UP000046393"/>
    </source>
</evidence>
<dbReference type="GO" id="GO:0006979">
    <property type="term" value="P:response to oxidative stress"/>
    <property type="evidence" value="ECO:0007669"/>
    <property type="project" value="InterPro"/>
</dbReference>
<proteinExistence type="predicted"/>
<feature type="chain" id="PRO_5007419359" description="peroxidase" evidence="9">
    <location>
        <begin position="26"/>
        <end position="810"/>
    </location>
</feature>
<dbReference type="GO" id="GO:0140825">
    <property type="term" value="F:lactoperoxidase activity"/>
    <property type="evidence" value="ECO:0007669"/>
    <property type="project" value="UniProtKB-EC"/>
</dbReference>
<evidence type="ECO:0000256" key="4">
    <source>
        <dbReference type="ARBA" id="ARBA00022723"/>
    </source>
</evidence>
<evidence type="ECO:0000313" key="12">
    <source>
        <dbReference type="WBParaSite" id="SMUV_0000326601-mRNA-1"/>
    </source>
</evidence>
<sequence length="810" mass="90478">MNRELRSFSNVSWVLILVKIEFVRAGLVDNDSTIQKILEVLETDGASFITESAGAESNESLTTDVTPASALFTTTADNDTTATTSKSFIQVLLFTKSLSVNGSSKLDNESETITRATLATTVSTSSNLFKIVNDISKKVSNANGKLHDEENCADYHKMCSFWASTGECTTNAKWMQKHCRASCYLCSDTAVCMDRHRLCLFWSTIGECESNAAWMLARCPRSCQVCTVYWIISGGKQRYSGFCLNICGSNISNRRTLSVNDIRSSNINDGCVRALPKHDCRINLCFHLNFRSLDGSCNNLDHPTYGAAFSPYIRLQKPRYDDQINAPISSLHHTRPSARDASRLTLSSPAVIPSTSNALMMQWGQFLAHDMSRTTMLNNRDCSTCNPDPRCTNVPLSRFDPTFGRFQCLPIARSSPVCGTGIDNFREQYNENTAYIDGSPIYGSSERDQFPVRKGAFLRTVSVRGQIFPPVIGQNNIVGGDDRANLFVGLASIHILLVRQHNNIATSLISINEHWDQERVFQETRRIVGAIIQHITYKEFLPRVLGASYKNLLGDYNGYNASVDATIANEFSGCAFRFGHGTIQEFYPFLNETYQAIGGIEFSEGMFRSEHILNNGIDPLLRGLINLPAKMPQRLTPAITERIFGNTDLGTINIQRGRDHGIPGYSAWRSFCNLPQVKDFDDLNTTMSNPTVRVNLKTLYGQVENIDMYVGGLLEDPLKDALIGPTFACIIADQFRRLRDGDRFYYGNTNILTKAQIHEIKKVTFARILCDSSDNMKMVPKQAFKVSNASELVSCDEISAPNWEVWKEHI</sequence>
<dbReference type="PROSITE" id="PS50292">
    <property type="entry name" value="PEROXIDASE_3"/>
    <property type="match status" value="1"/>
</dbReference>
<keyword evidence="3" id="KW-0575">Peroxidase</keyword>
<feature type="domain" description="ShKT" evidence="10">
    <location>
        <begin position="152"/>
        <end position="186"/>
    </location>
</feature>
<evidence type="ECO:0000256" key="9">
    <source>
        <dbReference type="SAM" id="SignalP"/>
    </source>
</evidence>
<dbReference type="CDD" id="cd09823">
    <property type="entry name" value="peroxinectin_like"/>
    <property type="match status" value="1"/>
</dbReference>
<dbReference type="PRINTS" id="PR00457">
    <property type="entry name" value="ANPEROXIDASE"/>
</dbReference>
<feature type="disulfide bond" evidence="8">
    <location>
        <begin position="192"/>
        <end position="226"/>
    </location>
</feature>
<dbReference type="FunFam" id="1.10.640.10:FF:000007">
    <property type="entry name" value="Peroxidase mlt-7"/>
    <property type="match status" value="1"/>
</dbReference>
<keyword evidence="7" id="KW-0408">Iron</keyword>
<dbReference type="SUPFAM" id="SSF48113">
    <property type="entry name" value="Heme-dependent peroxidases"/>
    <property type="match status" value="1"/>
</dbReference>
<accession>A0A0N5AG37</accession>
<dbReference type="PROSITE" id="PS51670">
    <property type="entry name" value="SHKT"/>
    <property type="match status" value="2"/>
</dbReference>
<keyword evidence="5 9" id="KW-0732">Signal</keyword>
<dbReference type="Pfam" id="PF03098">
    <property type="entry name" value="An_peroxidase"/>
    <property type="match status" value="1"/>
</dbReference>
<evidence type="ECO:0000256" key="6">
    <source>
        <dbReference type="ARBA" id="ARBA00023157"/>
    </source>
</evidence>
<feature type="disulfide bond" evidence="8">
    <location>
        <begin position="152"/>
        <end position="186"/>
    </location>
</feature>
<protein>
    <recommendedName>
        <fullName evidence="2">peroxidase</fullName>
        <ecNumber evidence="2">1.11.1.7</ecNumber>
    </recommendedName>
</protein>
<dbReference type="PANTHER" id="PTHR11475:SF51">
    <property type="entry name" value="SHKT DOMAIN-CONTAINING PROTEIN"/>
    <property type="match status" value="1"/>
</dbReference>
<evidence type="ECO:0000256" key="7">
    <source>
        <dbReference type="PIRSR" id="PIRSR619791-2"/>
    </source>
</evidence>
<dbReference type="PANTHER" id="PTHR11475">
    <property type="entry name" value="OXIDASE/PEROXIDASE"/>
    <property type="match status" value="1"/>
</dbReference>
<comment type="catalytic activity">
    <reaction evidence="1">
        <text>2 a phenolic donor + H2O2 = 2 a phenolic radical donor + 2 H2O</text>
        <dbReference type="Rhea" id="RHEA:56136"/>
        <dbReference type="ChEBI" id="CHEBI:15377"/>
        <dbReference type="ChEBI" id="CHEBI:16240"/>
        <dbReference type="ChEBI" id="CHEBI:139520"/>
        <dbReference type="ChEBI" id="CHEBI:139521"/>
        <dbReference type="EC" id="1.11.1.7"/>
    </reaction>
</comment>
<dbReference type="AlphaFoldDB" id="A0A0N5AG37"/>
<dbReference type="InterPro" id="IPR003582">
    <property type="entry name" value="ShKT_dom"/>
</dbReference>
<evidence type="ECO:0000259" key="10">
    <source>
        <dbReference type="PROSITE" id="PS51670"/>
    </source>
</evidence>
<dbReference type="STRING" id="451379.A0A0N5AG37"/>
<dbReference type="WBParaSite" id="SMUV_0000326601-mRNA-1">
    <property type="protein sequence ID" value="SMUV_0000326601-mRNA-1"/>
    <property type="gene ID" value="SMUV_0000326601"/>
</dbReference>
<evidence type="ECO:0000256" key="8">
    <source>
        <dbReference type="PROSITE-ProRule" id="PRU01005"/>
    </source>
</evidence>
<dbReference type="SMART" id="SM00254">
    <property type="entry name" value="ShKT"/>
    <property type="match status" value="2"/>
</dbReference>
<evidence type="ECO:0000256" key="5">
    <source>
        <dbReference type="ARBA" id="ARBA00022729"/>
    </source>
</evidence>
<feature type="binding site" description="axial binding residue" evidence="7">
    <location>
        <position position="580"/>
    </location>
    <ligand>
        <name>heme b</name>
        <dbReference type="ChEBI" id="CHEBI:60344"/>
    </ligand>
    <ligandPart>
        <name>Fe</name>
        <dbReference type="ChEBI" id="CHEBI:18248"/>
    </ligandPart>
</feature>
<dbReference type="Proteomes" id="UP000046393">
    <property type="component" value="Unplaced"/>
</dbReference>
<name>A0A0N5AG37_9BILA</name>
<evidence type="ECO:0000256" key="3">
    <source>
        <dbReference type="ARBA" id="ARBA00022559"/>
    </source>
</evidence>
<evidence type="ECO:0000256" key="2">
    <source>
        <dbReference type="ARBA" id="ARBA00012313"/>
    </source>
</evidence>
<dbReference type="EC" id="1.11.1.7" evidence="2"/>
<feature type="domain" description="ShKT" evidence="10">
    <location>
        <begin position="192"/>
        <end position="226"/>
    </location>
</feature>
<dbReference type="InterPro" id="IPR037120">
    <property type="entry name" value="Haem_peroxidase_sf_animal"/>
</dbReference>
<keyword evidence="6 8" id="KW-1015">Disulfide bond</keyword>
<dbReference type="InterPro" id="IPR010255">
    <property type="entry name" value="Haem_peroxidase_sf"/>
</dbReference>
<organism evidence="11 12">
    <name type="scientific">Syphacia muris</name>
    <dbReference type="NCBI Taxonomy" id="451379"/>
    <lineage>
        <taxon>Eukaryota</taxon>
        <taxon>Metazoa</taxon>
        <taxon>Ecdysozoa</taxon>
        <taxon>Nematoda</taxon>
        <taxon>Chromadorea</taxon>
        <taxon>Rhabditida</taxon>
        <taxon>Spirurina</taxon>
        <taxon>Oxyuridomorpha</taxon>
        <taxon>Oxyuroidea</taxon>
        <taxon>Oxyuridae</taxon>
        <taxon>Syphacia</taxon>
    </lineage>
</organism>
<feature type="signal peptide" evidence="9">
    <location>
        <begin position="1"/>
        <end position="25"/>
    </location>
</feature>
<keyword evidence="7" id="KW-0349">Heme</keyword>
<dbReference type="Pfam" id="PF01549">
    <property type="entry name" value="ShK"/>
    <property type="match status" value="2"/>
</dbReference>
<dbReference type="GO" id="GO:0046872">
    <property type="term" value="F:metal ion binding"/>
    <property type="evidence" value="ECO:0007669"/>
    <property type="project" value="UniProtKB-KW"/>
</dbReference>
<dbReference type="GO" id="GO:0020037">
    <property type="term" value="F:heme binding"/>
    <property type="evidence" value="ECO:0007669"/>
    <property type="project" value="InterPro"/>
</dbReference>